<evidence type="ECO:0000313" key="3">
    <source>
        <dbReference type="Proteomes" id="UP000272942"/>
    </source>
</evidence>
<dbReference type="InterPro" id="IPR020904">
    <property type="entry name" value="Sc_DH/Rdtase_CS"/>
</dbReference>
<dbReference type="AlphaFoldDB" id="A0A183AA79"/>
<sequence>MLRWFYRRPVSCTCVSRVSRHAVITGATSGLGRATAFELARHNWRLTLGCRNLNAAKQLIEEIIAKTGNDKLEAKHLDLVEPSSILRFANSFQHEIDVLINNAGVMARDPRPVNAFGGLNVDTVTNYLGPFYLTQLMIPKLKVMEEKSHYPRIIFVSSSLAKKGSVDELLNAETSRTEWNSSQAYANSKLAVCFYARELHRCFGSGEEKKLNVYCLFIGGMVHTNLSREIISKYPTLLQPILRLISRLLLKSPAEGCQGILHCAISDAVPMAHLIGSTASITDLSGSGLLYSGCVPIPWPSIMQDVEKQHGLWKTTMQFLSLKVD</sequence>
<dbReference type="EMBL" id="UZAN01040760">
    <property type="protein sequence ID" value="VDP70851.1"/>
    <property type="molecule type" value="Genomic_DNA"/>
</dbReference>
<evidence type="ECO:0000313" key="4">
    <source>
        <dbReference type="WBParaSite" id="ECPE_0000386901-mRNA-1"/>
    </source>
</evidence>
<reference evidence="4" key="1">
    <citation type="submission" date="2016-06" db="UniProtKB">
        <authorList>
            <consortium name="WormBaseParasite"/>
        </authorList>
    </citation>
    <scope>IDENTIFICATION</scope>
</reference>
<evidence type="ECO:0000256" key="1">
    <source>
        <dbReference type="ARBA" id="ARBA00023002"/>
    </source>
</evidence>
<dbReference type="GO" id="GO:0016491">
    <property type="term" value="F:oxidoreductase activity"/>
    <property type="evidence" value="ECO:0007669"/>
    <property type="project" value="UniProtKB-KW"/>
</dbReference>
<protein>
    <submittedName>
        <fullName evidence="4">Dehydrogenase/reductase SDR family member on chromosome X</fullName>
    </submittedName>
</protein>
<dbReference type="PRINTS" id="PR00081">
    <property type="entry name" value="GDHRDH"/>
</dbReference>
<accession>A0A183AA79</accession>
<dbReference type="InterPro" id="IPR036291">
    <property type="entry name" value="NAD(P)-bd_dom_sf"/>
</dbReference>
<dbReference type="InterPro" id="IPR002347">
    <property type="entry name" value="SDR_fam"/>
</dbReference>
<name>A0A183AA79_9TREM</name>
<dbReference type="Pfam" id="PF00106">
    <property type="entry name" value="adh_short"/>
    <property type="match status" value="1"/>
</dbReference>
<dbReference type="WBParaSite" id="ECPE_0000386901-mRNA-1">
    <property type="protein sequence ID" value="ECPE_0000386901-mRNA-1"/>
    <property type="gene ID" value="ECPE_0000386901"/>
</dbReference>
<dbReference type="Gene3D" id="3.40.50.720">
    <property type="entry name" value="NAD(P)-binding Rossmann-like Domain"/>
    <property type="match status" value="1"/>
</dbReference>
<dbReference type="PROSITE" id="PS00061">
    <property type="entry name" value="ADH_SHORT"/>
    <property type="match status" value="1"/>
</dbReference>
<dbReference type="Proteomes" id="UP000272942">
    <property type="component" value="Unassembled WGS sequence"/>
</dbReference>
<reference evidence="2 3" key="2">
    <citation type="submission" date="2018-11" db="EMBL/GenBank/DDBJ databases">
        <authorList>
            <consortium name="Pathogen Informatics"/>
        </authorList>
    </citation>
    <scope>NUCLEOTIDE SEQUENCE [LARGE SCALE GENOMIC DNA]</scope>
    <source>
        <strain evidence="2 3">Egypt</strain>
    </source>
</reference>
<dbReference type="PANTHER" id="PTHR43157:SF31">
    <property type="entry name" value="PHOSPHATIDYLINOSITOL-GLYCAN BIOSYNTHESIS CLASS F PROTEIN"/>
    <property type="match status" value="1"/>
</dbReference>
<keyword evidence="3" id="KW-1185">Reference proteome</keyword>
<keyword evidence="1" id="KW-0560">Oxidoreductase</keyword>
<gene>
    <name evidence="2" type="ORF">ECPE_LOCUS3864</name>
</gene>
<organism evidence="4">
    <name type="scientific">Echinostoma caproni</name>
    <dbReference type="NCBI Taxonomy" id="27848"/>
    <lineage>
        <taxon>Eukaryota</taxon>
        <taxon>Metazoa</taxon>
        <taxon>Spiralia</taxon>
        <taxon>Lophotrochozoa</taxon>
        <taxon>Platyhelminthes</taxon>
        <taxon>Trematoda</taxon>
        <taxon>Digenea</taxon>
        <taxon>Plagiorchiida</taxon>
        <taxon>Echinostomata</taxon>
        <taxon>Echinostomatoidea</taxon>
        <taxon>Echinostomatidae</taxon>
        <taxon>Echinostoma</taxon>
    </lineage>
</organism>
<proteinExistence type="predicted"/>
<evidence type="ECO:0000313" key="2">
    <source>
        <dbReference type="EMBL" id="VDP70851.1"/>
    </source>
</evidence>
<dbReference type="OrthoDB" id="191139at2759"/>
<dbReference type="PANTHER" id="PTHR43157">
    <property type="entry name" value="PHOSPHATIDYLINOSITOL-GLYCAN BIOSYNTHESIS CLASS F PROTEIN-RELATED"/>
    <property type="match status" value="1"/>
</dbReference>
<dbReference type="SUPFAM" id="SSF51735">
    <property type="entry name" value="NAD(P)-binding Rossmann-fold domains"/>
    <property type="match status" value="1"/>
</dbReference>